<keyword evidence="2" id="KW-0067">ATP-binding</keyword>
<evidence type="ECO:0000256" key="2">
    <source>
        <dbReference type="ARBA" id="ARBA00022840"/>
    </source>
</evidence>
<dbReference type="InterPro" id="IPR033756">
    <property type="entry name" value="YlxH/NBP35"/>
</dbReference>
<dbReference type="PANTHER" id="PTHR43384">
    <property type="entry name" value="SEPTUM SITE-DETERMINING PROTEIN MIND HOMOLOG, CHLOROPLASTIC-RELATED"/>
    <property type="match status" value="1"/>
</dbReference>
<dbReference type="CDD" id="cd02038">
    <property type="entry name" value="FlhG-like"/>
    <property type="match status" value="1"/>
</dbReference>
<name>A0ABY8J2N8_9BACI</name>
<evidence type="ECO:0000313" key="4">
    <source>
        <dbReference type="Proteomes" id="UP001221597"/>
    </source>
</evidence>
<keyword evidence="1" id="KW-0547">Nucleotide-binding</keyword>
<dbReference type="InterPro" id="IPR025501">
    <property type="entry name" value="MinD_FleN"/>
</dbReference>
<gene>
    <name evidence="3" type="ORF">P9989_10500</name>
</gene>
<dbReference type="SUPFAM" id="SSF52540">
    <property type="entry name" value="P-loop containing nucleoside triphosphate hydrolases"/>
    <property type="match status" value="1"/>
</dbReference>
<proteinExistence type="predicted"/>
<accession>A0ABY8J2N8</accession>
<dbReference type="InterPro" id="IPR027417">
    <property type="entry name" value="P-loop_NTPase"/>
</dbReference>
<dbReference type="Gene3D" id="3.40.50.300">
    <property type="entry name" value="P-loop containing nucleotide triphosphate hydrolases"/>
    <property type="match status" value="1"/>
</dbReference>
<dbReference type="PIRSF" id="PIRSF003092">
    <property type="entry name" value="MinD"/>
    <property type="match status" value="1"/>
</dbReference>
<evidence type="ECO:0000313" key="3">
    <source>
        <dbReference type="EMBL" id="WFT76755.1"/>
    </source>
</evidence>
<dbReference type="InterPro" id="IPR033875">
    <property type="entry name" value="FlhG"/>
</dbReference>
<dbReference type="Proteomes" id="UP001221597">
    <property type="component" value="Chromosome"/>
</dbReference>
<dbReference type="EMBL" id="CP121671">
    <property type="protein sequence ID" value="WFT76755.1"/>
    <property type="molecule type" value="Genomic_DNA"/>
</dbReference>
<sequence length="286" mass="31662">MADQAEQLRSRLLHKMKPSRASIIAIASGKGGVGKTNFTINFALKLIEEGKKVLIFDLDIGMGNVDILLGVTPRYSVVDLLQYQASLDNIVEFGPKNLAYIAGGSGLSTLYQMSESGFHYFQQAFEQLADEYDMILFDMGVGATEDSLNFISSADEAVIVTTPEPTSITDAYAMIKHLKKRNHALPVHLLVNRTLSERSGLETFLRLEATVKKFIGMELLHLGSIPDDRSVVKAVINQLPFVLEEPRCQASRAVGKITEQYLAAKGLLNERKTENFLSKLKRLVVK</sequence>
<dbReference type="PANTHER" id="PTHR43384:SF4">
    <property type="entry name" value="CELLULOSE BIOSYNTHESIS PROTEIN BCSQ-RELATED"/>
    <property type="match status" value="1"/>
</dbReference>
<reference evidence="3 4" key="1">
    <citation type="submission" date="2023-04" db="EMBL/GenBank/DDBJ databases">
        <title>Genome sequence of Halobacillus naozhouensis KACC 21980.</title>
        <authorList>
            <person name="Kim S."/>
            <person name="Heo J."/>
            <person name="Kwon S.-W."/>
        </authorList>
    </citation>
    <scope>NUCLEOTIDE SEQUENCE [LARGE SCALE GENOMIC DNA]</scope>
    <source>
        <strain evidence="3 4">KCTC 13234</strain>
    </source>
</reference>
<protein>
    <submittedName>
        <fullName evidence="3">MinD/ParA family protein</fullName>
    </submittedName>
</protein>
<keyword evidence="4" id="KW-1185">Reference proteome</keyword>
<dbReference type="RefSeq" id="WP_283078700.1">
    <property type="nucleotide sequence ID" value="NZ_CP121671.1"/>
</dbReference>
<dbReference type="Pfam" id="PF10609">
    <property type="entry name" value="ParA"/>
    <property type="match status" value="1"/>
</dbReference>
<dbReference type="InterPro" id="IPR050625">
    <property type="entry name" value="ParA/MinD_ATPase"/>
</dbReference>
<organism evidence="3 4">
    <name type="scientific">Halobacillus naozhouensis</name>
    <dbReference type="NCBI Taxonomy" id="554880"/>
    <lineage>
        <taxon>Bacteria</taxon>
        <taxon>Bacillati</taxon>
        <taxon>Bacillota</taxon>
        <taxon>Bacilli</taxon>
        <taxon>Bacillales</taxon>
        <taxon>Bacillaceae</taxon>
        <taxon>Halobacillus</taxon>
    </lineage>
</organism>
<evidence type="ECO:0000256" key="1">
    <source>
        <dbReference type="ARBA" id="ARBA00022741"/>
    </source>
</evidence>